<evidence type="ECO:0000313" key="1">
    <source>
        <dbReference type="EMBL" id="SUT88590.1"/>
    </source>
</evidence>
<dbReference type="Proteomes" id="UP000254649">
    <property type="component" value="Unassembled WGS sequence"/>
</dbReference>
<sequence length="80" mass="9299">MTIEKRYSLKDLKHLTGTSHAYIYKQIQKGNLAKPEKWGRASRWKESDVNAWLETLDRGLQDNSHLVDSRLTDTQVNINS</sequence>
<name>A0A380TMX9_9PAST</name>
<proteinExistence type="predicted"/>
<dbReference type="EMBL" id="UFRQ01000003">
    <property type="protein sequence ID" value="SUT88590.1"/>
    <property type="molecule type" value="Genomic_DNA"/>
</dbReference>
<protein>
    <submittedName>
        <fullName evidence="1">Phage regulatory protein</fullName>
    </submittedName>
</protein>
<dbReference type="AlphaFoldDB" id="A0A380TMX9"/>
<evidence type="ECO:0000313" key="2">
    <source>
        <dbReference type="Proteomes" id="UP000254649"/>
    </source>
</evidence>
<organism evidence="1 2">
    <name type="scientific">[Actinobacillus] rossii</name>
    <dbReference type="NCBI Taxonomy" id="123820"/>
    <lineage>
        <taxon>Bacteria</taxon>
        <taxon>Pseudomonadati</taxon>
        <taxon>Pseudomonadota</taxon>
        <taxon>Gammaproteobacteria</taxon>
        <taxon>Pasteurellales</taxon>
        <taxon>Pasteurellaceae</taxon>
    </lineage>
</organism>
<dbReference type="Gene3D" id="1.10.238.160">
    <property type="match status" value="1"/>
</dbReference>
<gene>
    <name evidence="1" type="ORF">NCTC10801_00532</name>
</gene>
<keyword evidence="2" id="KW-1185">Reference proteome</keyword>
<accession>A0A380TMX9</accession>
<reference evidence="1 2" key="1">
    <citation type="submission" date="2018-06" db="EMBL/GenBank/DDBJ databases">
        <authorList>
            <consortium name="Pathogen Informatics"/>
            <person name="Doyle S."/>
        </authorList>
    </citation>
    <scope>NUCLEOTIDE SEQUENCE [LARGE SCALE GENOMIC DNA]</scope>
    <source>
        <strain evidence="1 2">NCTC10801</strain>
    </source>
</reference>